<comment type="caution">
    <text evidence="3">The sequence shown here is derived from an EMBL/GenBank/DDBJ whole genome shotgun (WGS) entry which is preliminary data.</text>
</comment>
<dbReference type="Proteomes" id="UP001162640">
    <property type="component" value="Unassembled WGS sequence"/>
</dbReference>
<dbReference type="Pfam" id="PF02734">
    <property type="entry name" value="Dak2"/>
    <property type="match status" value="1"/>
</dbReference>
<dbReference type="InterPro" id="IPR048394">
    <property type="entry name" value="FakA-like_M"/>
</dbReference>
<dbReference type="SUPFAM" id="SSF101473">
    <property type="entry name" value="DhaL-like"/>
    <property type="match status" value="1"/>
</dbReference>
<name>A0A9W7B0G0_9STRA</name>
<dbReference type="InterPro" id="IPR033470">
    <property type="entry name" value="FakA-like_C"/>
</dbReference>
<organism evidence="3 4">
    <name type="scientific">Triparma laevis f. inornata</name>
    <dbReference type="NCBI Taxonomy" id="1714386"/>
    <lineage>
        <taxon>Eukaryota</taxon>
        <taxon>Sar</taxon>
        <taxon>Stramenopiles</taxon>
        <taxon>Ochrophyta</taxon>
        <taxon>Bolidophyceae</taxon>
        <taxon>Parmales</taxon>
        <taxon>Triparmaceae</taxon>
        <taxon>Triparma</taxon>
    </lineage>
</organism>
<dbReference type="InterPro" id="IPR004007">
    <property type="entry name" value="DhaL_dom"/>
</dbReference>
<evidence type="ECO:0000313" key="4">
    <source>
        <dbReference type="Proteomes" id="UP001162640"/>
    </source>
</evidence>
<feature type="domain" description="DhaL" evidence="2">
    <location>
        <begin position="1"/>
        <end position="194"/>
    </location>
</feature>
<evidence type="ECO:0000256" key="1">
    <source>
        <dbReference type="ARBA" id="ARBA00023121"/>
    </source>
</evidence>
<sequence length="667" mass="73918">MLRAGTAYLVKKQQHVNNINVFPVPDSDTGTNMFLALRGGLRSFIKTNGQSKALGDCCSLWSRGVVMTAQGNSGICLCAFFGELGREFEGRINCDIKEFKTGLIKVGSRMTNAMSNPVEGTFLSVVRDSTKELGECKGLVTVTDLMSKWVEIANIHLKATPEKLIVDGKKVLAGKGVVDSGAQGFVYILEGMLRALKDEKYDYGAYMGGVDPQLDQQKITTAFAPHETTHDHENCNHEDLKFRYCTEIIFQPKATETVEDMKEKAMKVLDVLGDSLAIADVAPLLKIHVHTNDPEKCFGCCRKLAEKRDLIKIKVEDMKMQIRNASWTQPDLSNSKTQIVWTSVMDIPDYIRPIALPWMAPFRCVVDGEAFLDRTELDEVTIANITRRESFTTWSTGGAGQTFFEDLIQRAFKQGKEEVLILLPPRFLSRATVGGAEAAVLTLPSKDRDRVTLHEFAYAVGVGGGLTADAFELSTRGFNSKKIVEYLEKRQDNHCYIHGTATIKGLLRSGRVPAITAKDKIIAFLAVNLGLKAVGYLPWPRSELGKYPELVKRSKAEGDSPYLTAPLKSAVRITWSQMQNAQLNELLKHVKKGTKIDVLVSHAGNAHINQDLVDRIYERFEVRKFDYAMMSPAILGSGWYPTCCVCVWRVEDGDVGWGDGVGGNGVR</sequence>
<dbReference type="SMART" id="SM01121">
    <property type="entry name" value="Dak1_2"/>
    <property type="match status" value="1"/>
</dbReference>
<protein>
    <recommendedName>
        <fullName evidence="2">DhaL domain-containing protein</fullName>
    </recommendedName>
</protein>
<evidence type="ECO:0000259" key="2">
    <source>
        <dbReference type="PROSITE" id="PS51480"/>
    </source>
</evidence>
<dbReference type="PANTHER" id="PTHR33434:SF2">
    <property type="entry name" value="FATTY ACID-BINDING PROTEIN TM_1468"/>
    <property type="match status" value="1"/>
</dbReference>
<keyword evidence="1" id="KW-0446">Lipid-binding</keyword>
<dbReference type="GO" id="GO:0008289">
    <property type="term" value="F:lipid binding"/>
    <property type="evidence" value="ECO:0007669"/>
    <property type="project" value="UniProtKB-KW"/>
</dbReference>
<dbReference type="Gene3D" id="1.25.40.340">
    <property type="match status" value="1"/>
</dbReference>
<dbReference type="GO" id="GO:0006071">
    <property type="term" value="P:glycerol metabolic process"/>
    <property type="evidence" value="ECO:0007669"/>
    <property type="project" value="InterPro"/>
</dbReference>
<dbReference type="PANTHER" id="PTHR33434">
    <property type="entry name" value="DEGV DOMAIN-CONTAINING PROTEIN DR_1986-RELATED"/>
    <property type="match status" value="1"/>
</dbReference>
<evidence type="ECO:0000313" key="3">
    <source>
        <dbReference type="EMBL" id="GMH81476.1"/>
    </source>
</evidence>
<dbReference type="Pfam" id="PF21645">
    <property type="entry name" value="FakA-like_M"/>
    <property type="match status" value="1"/>
</dbReference>
<dbReference type="PROSITE" id="PS51482">
    <property type="entry name" value="DEGV"/>
    <property type="match status" value="1"/>
</dbReference>
<dbReference type="AlphaFoldDB" id="A0A9W7B0G0"/>
<accession>A0A9W7B0G0</accession>
<dbReference type="InterPro" id="IPR003797">
    <property type="entry name" value="DegV"/>
</dbReference>
<reference evidence="4" key="1">
    <citation type="journal article" date="2023" name="Commun. Biol.">
        <title>Genome analysis of Parmales, the sister group of diatoms, reveals the evolutionary specialization of diatoms from phago-mixotrophs to photoautotrophs.</title>
        <authorList>
            <person name="Ban H."/>
            <person name="Sato S."/>
            <person name="Yoshikawa S."/>
            <person name="Yamada K."/>
            <person name="Nakamura Y."/>
            <person name="Ichinomiya M."/>
            <person name="Sato N."/>
            <person name="Blanc-Mathieu R."/>
            <person name="Endo H."/>
            <person name="Kuwata A."/>
            <person name="Ogata H."/>
        </authorList>
    </citation>
    <scope>NUCLEOTIDE SEQUENCE [LARGE SCALE GENOMIC DNA]</scope>
</reference>
<dbReference type="SMART" id="SM01120">
    <property type="entry name" value="Dak2"/>
    <property type="match status" value="1"/>
</dbReference>
<dbReference type="SUPFAM" id="SSF82549">
    <property type="entry name" value="DAK1/DegV-like"/>
    <property type="match status" value="1"/>
</dbReference>
<dbReference type="PROSITE" id="PS51480">
    <property type="entry name" value="DHAL"/>
    <property type="match status" value="1"/>
</dbReference>
<dbReference type="EMBL" id="BLQM01000300">
    <property type="protein sequence ID" value="GMH81476.1"/>
    <property type="molecule type" value="Genomic_DNA"/>
</dbReference>
<dbReference type="InterPro" id="IPR050270">
    <property type="entry name" value="DegV_domain_contain"/>
</dbReference>
<dbReference type="GO" id="GO:0004371">
    <property type="term" value="F:glycerone kinase activity"/>
    <property type="evidence" value="ECO:0007669"/>
    <property type="project" value="InterPro"/>
</dbReference>
<dbReference type="InterPro" id="IPR036117">
    <property type="entry name" value="DhaL_dom_sf"/>
</dbReference>
<proteinExistence type="predicted"/>
<gene>
    <name evidence="3" type="ORF">TL16_g08942</name>
</gene>